<name>A0A5N7AYP5_9EURO</name>
<sequence>MAMLTLAWVHYTLAVSCDPHTKWVPHNLLPLLSRYTMDGRHEKYGSGPKDEKPIPLNLGPNQFTRRFQVKVIYINRPRGHA</sequence>
<evidence type="ECO:0000313" key="2">
    <source>
        <dbReference type="Proteomes" id="UP000326198"/>
    </source>
</evidence>
<evidence type="ECO:0000313" key="1">
    <source>
        <dbReference type="EMBL" id="KAE8374843.1"/>
    </source>
</evidence>
<dbReference type="AlphaFoldDB" id="A0A5N7AYP5"/>
<reference evidence="1 2" key="1">
    <citation type="submission" date="2019-04" db="EMBL/GenBank/DDBJ databases">
        <title>Friends and foes A comparative genomics studyof 23 Aspergillus species from section Flavi.</title>
        <authorList>
            <consortium name="DOE Joint Genome Institute"/>
            <person name="Kjaerbolling I."/>
            <person name="Vesth T."/>
            <person name="Frisvad J.C."/>
            <person name="Nybo J.L."/>
            <person name="Theobald S."/>
            <person name="Kildgaard S."/>
            <person name="Isbrandt T."/>
            <person name="Kuo A."/>
            <person name="Sato A."/>
            <person name="Lyhne E.K."/>
            <person name="Kogle M.E."/>
            <person name="Wiebenga A."/>
            <person name="Kun R.S."/>
            <person name="Lubbers R.J."/>
            <person name="Makela M.R."/>
            <person name="Barry K."/>
            <person name="Chovatia M."/>
            <person name="Clum A."/>
            <person name="Daum C."/>
            <person name="Haridas S."/>
            <person name="He G."/>
            <person name="LaButti K."/>
            <person name="Lipzen A."/>
            <person name="Mondo S."/>
            <person name="Riley R."/>
            <person name="Salamov A."/>
            <person name="Simmons B.A."/>
            <person name="Magnuson J.K."/>
            <person name="Henrissat B."/>
            <person name="Mortensen U.H."/>
            <person name="Larsen T.O."/>
            <person name="Devries R.P."/>
            <person name="Grigoriev I.V."/>
            <person name="Machida M."/>
            <person name="Baker S.E."/>
            <person name="Andersen M.R."/>
        </authorList>
    </citation>
    <scope>NUCLEOTIDE SEQUENCE [LARGE SCALE GENOMIC DNA]</scope>
    <source>
        <strain evidence="1 2">IBT 29228</strain>
    </source>
</reference>
<protein>
    <submittedName>
        <fullName evidence="1">Uncharacterized protein</fullName>
    </submittedName>
</protein>
<proteinExistence type="predicted"/>
<dbReference type="Proteomes" id="UP000326198">
    <property type="component" value="Unassembled WGS sequence"/>
</dbReference>
<keyword evidence="2" id="KW-1185">Reference proteome</keyword>
<gene>
    <name evidence="1" type="ORF">BDV26DRAFT_269240</name>
</gene>
<accession>A0A5N7AYP5</accession>
<organism evidence="1 2">
    <name type="scientific">Aspergillus bertholletiae</name>
    <dbReference type="NCBI Taxonomy" id="1226010"/>
    <lineage>
        <taxon>Eukaryota</taxon>
        <taxon>Fungi</taxon>
        <taxon>Dikarya</taxon>
        <taxon>Ascomycota</taxon>
        <taxon>Pezizomycotina</taxon>
        <taxon>Eurotiomycetes</taxon>
        <taxon>Eurotiomycetidae</taxon>
        <taxon>Eurotiales</taxon>
        <taxon>Aspergillaceae</taxon>
        <taxon>Aspergillus</taxon>
        <taxon>Aspergillus subgen. Circumdati</taxon>
    </lineage>
</organism>
<dbReference type="EMBL" id="ML736274">
    <property type="protein sequence ID" value="KAE8374843.1"/>
    <property type="molecule type" value="Genomic_DNA"/>
</dbReference>